<keyword evidence="1" id="KW-1133">Transmembrane helix</keyword>
<evidence type="ECO:0000313" key="2">
    <source>
        <dbReference type="EMBL" id="CEO46930.1"/>
    </source>
</evidence>
<keyword evidence="1" id="KW-0812">Transmembrane</keyword>
<evidence type="ECO:0000256" key="1">
    <source>
        <dbReference type="SAM" id="Phobius"/>
    </source>
</evidence>
<sequence length="71" mass="7625">MLPADNNRGMSPLTAANFLFSGGPFATGVRSIRAQAERELGRRPQTMAPGCMPTSMVLLYTFAACIICTFP</sequence>
<proteinExistence type="predicted"/>
<keyword evidence="1" id="KW-0472">Membrane</keyword>
<accession>A0A0B7JW76</accession>
<name>A0A0B7JW76_BIOOC</name>
<reference evidence="2" key="1">
    <citation type="submission" date="2015-01" db="EMBL/GenBank/DDBJ databases">
        <authorList>
            <person name="Durling Mikael"/>
        </authorList>
    </citation>
    <scope>NUCLEOTIDE SEQUENCE</scope>
</reference>
<dbReference type="AlphaFoldDB" id="A0A0B7JW76"/>
<dbReference type="EMBL" id="CDPU01000006">
    <property type="protein sequence ID" value="CEO46930.1"/>
    <property type="molecule type" value="Genomic_DNA"/>
</dbReference>
<feature type="transmembrane region" description="Helical" evidence="1">
    <location>
        <begin position="47"/>
        <end position="70"/>
    </location>
</feature>
<protein>
    <submittedName>
        <fullName evidence="2">Uncharacterized protein</fullName>
    </submittedName>
</protein>
<organism evidence="2">
    <name type="scientific">Bionectria ochroleuca</name>
    <name type="common">Gliocladium roseum</name>
    <dbReference type="NCBI Taxonomy" id="29856"/>
    <lineage>
        <taxon>Eukaryota</taxon>
        <taxon>Fungi</taxon>
        <taxon>Dikarya</taxon>
        <taxon>Ascomycota</taxon>
        <taxon>Pezizomycotina</taxon>
        <taxon>Sordariomycetes</taxon>
        <taxon>Hypocreomycetidae</taxon>
        <taxon>Hypocreales</taxon>
        <taxon>Bionectriaceae</taxon>
        <taxon>Clonostachys</taxon>
    </lineage>
</organism>
<gene>
    <name evidence="2" type="ORF">BN869_000002985_1</name>
</gene>